<evidence type="ECO:0000313" key="2">
    <source>
        <dbReference type="Proteomes" id="UP000266673"/>
    </source>
</evidence>
<keyword evidence="2" id="KW-1185">Reference proteome</keyword>
<name>A0A397UL79_9GLOM</name>
<dbReference type="AlphaFoldDB" id="A0A397UL79"/>
<comment type="caution">
    <text evidence="1">The sequence shown here is derived from an EMBL/GenBank/DDBJ whole genome shotgun (WGS) entry which is preliminary data.</text>
</comment>
<dbReference type="STRING" id="44941.A0A397UL79"/>
<protein>
    <submittedName>
        <fullName evidence="1">Uncharacterized protein</fullName>
    </submittedName>
</protein>
<sequence>MSLTLAQLYSEEIETSKKRKSSNRKNVQTKLISIPNIQNANILVNFPLSKDDYIFVLYGEIICVGRVIALYFEGYNNHCYTDEPITDLIDVSYISLHVYLPIHLDLFSDILKEGCCLLTHNLASNIIYHIDKSGVLIDGNILKLLGDEKKYFDYFSRNDVIQKIIF</sequence>
<dbReference type="OrthoDB" id="2306752at2759"/>
<reference evidence="1 2" key="1">
    <citation type="submission" date="2018-06" db="EMBL/GenBank/DDBJ databases">
        <title>Comparative genomics reveals the genomic features of Rhizophagus irregularis, R. cerebriforme, R. diaphanum and Gigaspora rosea, and their symbiotic lifestyle signature.</title>
        <authorList>
            <person name="Morin E."/>
            <person name="San Clemente H."/>
            <person name="Chen E.C.H."/>
            <person name="De La Providencia I."/>
            <person name="Hainaut M."/>
            <person name="Kuo A."/>
            <person name="Kohler A."/>
            <person name="Murat C."/>
            <person name="Tang N."/>
            <person name="Roy S."/>
            <person name="Loubradou J."/>
            <person name="Henrissat B."/>
            <person name="Grigoriev I.V."/>
            <person name="Corradi N."/>
            <person name="Roux C."/>
            <person name="Martin F.M."/>
        </authorList>
    </citation>
    <scope>NUCLEOTIDE SEQUENCE [LARGE SCALE GENOMIC DNA]</scope>
    <source>
        <strain evidence="1 2">DAOM 194757</strain>
    </source>
</reference>
<gene>
    <name evidence="1" type="ORF">C2G38_2204570</name>
</gene>
<accession>A0A397UL79</accession>
<proteinExistence type="predicted"/>
<dbReference type="EMBL" id="QKWP01001183">
    <property type="protein sequence ID" value="RIB11010.1"/>
    <property type="molecule type" value="Genomic_DNA"/>
</dbReference>
<dbReference type="Proteomes" id="UP000266673">
    <property type="component" value="Unassembled WGS sequence"/>
</dbReference>
<organism evidence="1 2">
    <name type="scientific">Gigaspora rosea</name>
    <dbReference type="NCBI Taxonomy" id="44941"/>
    <lineage>
        <taxon>Eukaryota</taxon>
        <taxon>Fungi</taxon>
        <taxon>Fungi incertae sedis</taxon>
        <taxon>Mucoromycota</taxon>
        <taxon>Glomeromycotina</taxon>
        <taxon>Glomeromycetes</taxon>
        <taxon>Diversisporales</taxon>
        <taxon>Gigasporaceae</taxon>
        <taxon>Gigaspora</taxon>
    </lineage>
</organism>
<evidence type="ECO:0000313" key="1">
    <source>
        <dbReference type="EMBL" id="RIB11010.1"/>
    </source>
</evidence>